<dbReference type="EMBL" id="PDNC01000005">
    <property type="protein sequence ID" value="PGH09253.1"/>
    <property type="molecule type" value="Genomic_DNA"/>
</dbReference>
<proteinExistence type="predicted"/>
<protein>
    <submittedName>
        <fullName evidence="1">Uncharacterized protein</fullName>
    </submittedName>
</protein>
<accession>A0A2B7XKD6</accession>
<evidence type="ECO:0000313" key="1">
    <source>
        <dbReference type="EMBL" id="PGH09253.1"/>
    </source>
</evidence>
<dbReference type="Proteomes" id="UP000224080">
    <property type="component" value="Unassembled WGS sequence"/>
</dbReference>
<reference evidence="1 2" key="1">
    <citation type="submission" date="2017-10" db="EMBL/GenBank/DDBJ databases">
        <title>Comparative genomics in systemic dimorphic fungi from Ajellomycetaceae.</title>
        <authorList>
            <person name="Munoz J.F."/>
            <person name="Mcewen J.G."/>
            <person name="Clay O.K."/>
            <person name="Cuomo C.A."/>
        </authorList>
    </citation>
    <scope>NUCLEOTIDE SEQUENCE [LARGE SCALE GENOMIC DNA]</scope>
    <source>
        <strain evidence="1 2">UAMH130</strain>
    </source>
</reference>
<organism evidence="1 2">
    <name type="scientific">Blastomyces parvus</name>
    <dbReference type="NCBI Taxonomy" id="2060905"/>
    <lineage>
        <taxon>Eukaryota</taxon>
        <taxon>Fungi</taxon>
        <taxon>Dikarya</taxon>
        <taxon>Ascomycota</taxon>
        <taxon>Pezizomycotina</taxon>
        <taxon>Eurotiomycetes</taxon>
        <taxon>Eurotiomycetidae</taxon>
        <taxon>Onygenales</taxon>
        <taxon>Ajellomycetaceae</taxon>
        <taxon>Blastomyces</taxon>
    </lineage>
</organism>
<sequence length="83" mass="9492">MEMNVNEQQNGQDNENDKRVVESAAELIDSDNLMCKLKKAVVIIECVAGDTEAMFFVDCEFHVLLSQKAMRELVKHELKQVLH</sequence>
<dbReference type="AlphaFoldDB" id="A0A2B7XKD6"/>
<comment type="caution">
    <text evidence="1">The sequence shown here is derived from an EMBL/GenBank/DDBJ whole genome shotgun (WGS) entry which is preliminary data.</text>
</comment>
<gene>
    <name evidence="1" type="ORF">GX51_00695</name>
</gene>
<keyword evidence="2" id="KW-1185">Reference proteome</keyword>
<name>A0A2B7XKD6_9EURO</name>
<evidence type="ECO:0000313" key="2">
    <source>
        <dbReference type="Proteomes" id="UP000224080"/>
    </source>
</evidence>